<keyword evidence="5 7" id="KW-0862">Zinc</keyword>
<dbReference type="Gene3D" id="3.40.630.30">
    <property type="match status" value="1"/>
</dbReference>
<evidence type="ECO:0000256" key="7">
    <source>
        <dbReference type="RuleBase" id="RU003435"/>
    </source>
</evidence>
<dbReference type="GO" id="GO:0005829">
    <property type="term" value="C:cytosol"/>
    <property type="evidence" value="ECO:0007669"/>
    <property type="project" value="TreeGrafter"/>
</dbReference>
<proteinExistence type="inferred from homology"/>
<evidence type="ECO:0000256" key="4">
    <source>
        <dbReference type="ARBA" id="ARBA00022801"/>
    </source>
</evidence>
<feature type="domain" description="N-acetyltransferase" evidence="8">
    <location>
        <begin position="34"/>
        <end position="192"/>
    </location>
</feature>
<dbReference type="Gene3D" id="1.10.1370.40">
    <property type="match status" value="3"/>
</dbReference>
<dbReference type="InterPro" id="IPR016181">
    <property type="entry name" value="Acyl_CoA_acyltransferase"/>
</dbReference>
<comment type="similarity">
    <text evidence="1 7">Belongs to the peptidase M3 family.</text>
</comment>
<dbReference type="FunFam" id="3.40.390.10:FF:000009">
    <property type="entry name" value="Oligopeptidase A"/>
    <property type="match status" value="1"/>
</dbReference>
<accession>A0A3M2JMG1</accession>
<dbReference type="Pfam" id="PF13302">
    <property type="entry name" value="Acetyltransf_3"/>
    <property type="match status" value="1"/>
</dbReference>
<dbReference type="PROSITE" id="PS51186">
    <property type="entry name" value="GNAT"/>
    <property type="match status" value="1"/>
</dbReference>
<dbReference type="AlphaFoldDB" id="A0A3M2JMG1"/>
<dbReference type="GO" id="GO:0006508">
    <property type="term" value="P:proteolysis"/>
    <property type="evidence" value="ECO:0007669"/>
    <property type="project" value="UniProtKB-KW"/>
</dbReference>
<evidence type="ECO:0000256" key="2">
    <source>
        <dbReference type="ARBA" id="ARBA00022670"/>
    </source>
</evidence>
<evidence type="ECO:0000313" key="10">
    <source>
        <dbReference type="Proteomes" id="UP000269289"/>
    </source>
</evidence>
<keyword evidence="9" id="KW-0808">Transferase</keyword>
<dbReference type="InterPro" id="IPR001567">
    <property type="entry name" value="Pept_M3A_M3B_dom"/>
</dbReference>
<dbReference type="InterPro" id="IPR000182">
    <property type="entry name" value="GNAT_dom"/>
</dbReference>
<dbReference type="SUPFAM" id="SSF55729">
    <property type="entry name" value="Acyl-CoA N-acyltransferases (Nat)"/>
    <property type="match status" value="1"/>
</dbReference>
<keyword evidence="3 7" id="KW-0479">Metal-binding</keyword>
<dbReference type="GO" id="GO:0004180">
    <property type="term" value="F:carboxypeptidase activity"/>
    <property type="evidence" value="ECO:0007669"/>
    <property type="project" value="TreeGrafter"/>
</dbReference>
<keyword evidence="2 7" id="KW-0645">Protease</keyword>
<evidence type="ECO:0000256" key="5">
    <source>
        <dbReference type="ARBA" id="ARBA00022833"/>
    </source>
</evidence>
<dbReference type="GO" id="GO:0004222">
    <property type="term" value="F:metalloendopeptidase activity"/>
    <property type="evidence" value="ECO:0007669"/>
    <property type="project" value="InterPro"/>
</dbReference>
<evidence type="ECO:0000256" key="1">
    <source>
        <dbReference type="ARBA" id="ARBA00006040"/>
    </source>
</evidence>
<gene>
    <name evidence="9" type="ORF">EBM89_04425</name>
</gene>
<dbReference type="GO" id="GO:0016747">
    <property type="term" value="F:acyltransferase activity, transferring groups other than amino-acyl groups"/>
    <property type="evidence" value="ECO:0007669"/>
    <property type="project" value="InterPro"/>
</dbReference>
<keyword evidence="4 7" id="KW-0378">Hydrolase</keyword>
<comment type="cofactor">
    <cofactor evidence="7">
        <name>Zn(2+)</name>
        <dbReference type="ChEBI" id="CHEBI:29105"/>
    </cofactor>
    <text evidence="7">Binds 1 zinc ion.</text>
</comment>
<dbReference type="PANTHER" id="PTHR43660:SF1">
    <property type="entry name" value="DIPEPTIDYL CARBOXYPEPTIDASE"/>
    <property type="match status" value="1"/>
</dbReference>
<keyword evidence="6 7" id="KW-0482">Metalloprotease</keyword>
<evidence type="ECO:0000256" key="6">
    <source>
        <dbReference type="ARBA" id="ARBA00023049"/>
    </source>
</evidence>
<evidence type="ECO:0000313" key="9">
    <source>
        <dbReference type="EMBL" id="RMI13466.1"/>
    </source>
</evidence>
<dbReference type="Pfam" id="PF01432">
    <property type="entry name" value="Peptidase_M3"/>
    <property type="match status" value="1"/>
</dbReference>
<dbReference type="GO" id="GO:0046872">
    <property type="term" value="F:metal ion binding"/>
    <property type="evidence" value="ECO:0007669"/>
    <property type="project" value="UniProtKB-UniRule"/>
</dbReference>
<sequence>MGDAAPGYSAPGTGGAPGWHGVPVEPFELTDGVVLLRVPGEADVDRITALCQDPAIQEWTTVPSPYGREDALGFVTGMVRSGWADGSQFNWAVRDAASDVLVGMVGIAVRADGAGEIGYWLAADARGRGLMARAVALVVPVGFGRLDLPRLTWRAFVGNGPSRRVAERAGFRVAPGEQTADHRGVPRAEWVGTLDPGDAGRVGAVGAVGAVGHDGPMTTLLDADNPFAAPSALPYGLPDFARITEAHYRPALVAGMAVQREEVEAIATDPEDPTVENTLEALERSGRLLHRAAIAFFNQSSSDSTPGLEALEEEIAPLLAAHHDAIYLDRRLFARVEALHDGDLDLAPDTAWLLDRQHTAFVRAGVRLDDAAQTRLRELNAEITRLETVFGRQLLAETNASAVLVTDEAELDGLADDARAAAAEAATRRGHAGGWLIDLILPTQQPALASLRDRGLRERLHTASVRRGGQGGEHDTRATLLALARLRAERAQLLGYPHHAAYVVEDATAKTPEAVAEMLARLAPAAVANARAEAADLEAALRADVPGATLEAWDWSYYAEQVRKQRRSLDDGLLRPYLELDRVLRDGVFKAAGDLYGLVFTERTDLVGYHPDVRVFEVGDADGSGLGLFLGDFWTRDSKRGGAWMNNLVDQSTLLDEQPVVVNNLNIPKPPAGEPTLLTWDEVITLFHEFGHALHGLFSAVRYPSQSGTEVPRDFVEYPSQVNEMWAWEPTVLASYAVHHETGEPMPREWIETMAASRQDGEGFATTEYLAAALLDQAWYRLAPQDVPTDVAQVEPFEAAALEAAGVAFAPVPPRYRTTYFNHVFGGGYSAGYYSYIWSEVLDADTVTWFEENGGLKRENGDTFRARLLSRGGSVDPMAAFRDLRGRDPEIAPLLVRRGLEA</sequence>
<reference evidence="9 10" key="1">
    <citation type="submission" date="2018-10" db="EMBL/GenBank/DDBJ databases">
        <title>Isolation, diversity and antifungal activity of actinobacteria from wheat.</title>
        <authorList>
            <person name="Han C."/>
        </authorList>
    </citation>
    <scope>NUCLEOTIDE SEQUENCE [LARGE SCALE GENOMIC DNA]</scope>
    <source>
        <strain evidence="9 10">NEAU-YY56</strain>
    </source>
</reference>
<dbReference type="InterPro" id="IPR045090">
    <property type="entry name" value="Pept_M3A_M3B"/>
</dbReference>
<evidence type="ECO:0000256" key="3">
    <source>
        <dbReference type="ARBA" id="ARBA00022723"/>
    </source>
</evidence>
<dbReference type="EMBL" id="RFFI01000015">
    <property type="protein sequence ID" value="RMI13466.1"/>
    <property type="molecule type" value="Genomic_DNA"/>
</dbReference>
<dbReference type="InterPro" id="IPR034005">
    <property type="entry name" value="M3A_DCP"/>
</dbReference>
<comment type="caution">
    <text evidence="9">The sequence shown here is derived from an EMBL/GenBank/DDBJ whole genome shotgun (WGS) entry which is preliminary data.</text>
</comment>
<keyword evidence="10" id="KW-1185">Reference proteome</keyword>
<evidence type="ECO:0000259" key="8">
    <source>
        <dbReference type="PROSITE" id="PS51186"/>
    </source>
</evidence>
<dbReference type="Proteomes" id="UP000269289">
    <property type="component" value="Unassembled WGS sequence"/>
</dbReference>
<name>A0A3M2JMG1_9CELL</name>
<protein>
    <submittedName>
        <fullName evidence="9">GNAT family N-acetyltransferase</fullName>
    </submittedName>
</protein>
<organism evidence="9 10">
    <name type="scientific">Cellulomonas triticagri</name>
    <dbReference type="NCBI Taxonomy" id="2483352"/>
    <lineage>
        <taxon>Bacteria</taxon>
        <taxon>Bacillati</taxon>
        <taxon>Actinomycetota</taxon>
        <taxon>Actinomycetes</taxon>
        <taxon>Micrococcales</taxon>
        <taxon>Cellulomonadaceae</taxon>
        <taxon>Cellulomonas</taxon>
    </lineage>
</organism>
<dbReference type="SUPFAM" id="SSF55486">
    <property type="entry name" value="Metalloproteases ('zincins'), catalytic domain"/>
    <property type="match status" value="1"/>
</dbReference>
<dbReference type="CDD" id="cd06456">
    <property type="entry name" value="M3A_DCP"/>
    <property type="match status" value="1"/>
</dbReference>
<dbReference type="PANTHER" id="PTHR43660">
    <property type="entry name" value="DIPEPTIDYL CARBOXYPEPTIDASE"/>
    <property type="match status" value="1"/>
</dbReference>